<reference evidence="2 4" key="1">
    <citation type="submission" date="2023-03" db="EMBL/GenBank/DDBJ databases">
        <title>Description of Hydrogenimonas sp. ISO32.</title>
        <authorList>
            <person name="Mino S."/>
            <person name="Fukazawa S."/>
            <person name="Sawabe T."/>
        </authorList>
    </citation>
    <scope>NUCLEOTIDE SEQUENCE [LARGE SCALE GENOMIC DNA]</scope>
    <source>
        <strain evidence="2 4">ISO32</strain>
    </source>
</reference>
<feature type="coiled-coil region" evidence="1">
    <location>
        <begin position="16"/>
        <end position="78"/>
    </location>
</feature>
<sequence>MSKNYRALTKLRRQQFERAEQEMAAAGRALIRLLDEKEALRSDERAIEPPASGTGRQLAALLDQKRAIKSALEALEYRIDAARRFKEEKRKLLKAAHIAYEQAKSIESQAIQKMMAKRKRDEAGRLDEIASQRFWRDRDMGKKERK</sequence>
<proteinExistence type="predicted"/>
<gene>
    <name evidence="2" type="ORF">HCR_11310</name>
    <name evidence="3" type="ORF">HCR_12480</name>
</gene>
<dbReference type="EMBL" id="AP027370">
    <property type="protein sequence ID" value="BDY12819.1"/>
    <property type="molecule type" value="Genomic_DNA"/>
</dbReference>
<dbReference type="InterPro" id="IPR012823">
    <property type="entry name" value="Flagell_FliJ"/>
</dbReference>
<keyword evidence="1" id="KW-0175">Coiled coil</keyword>
<name>A0ABM8FKI4_9BACT</name>
<evidence type="ECO:0000256" key="1">
    <source>
        <dbReference type="SAM" id="Coils"/>
    </source>
</evidence>
<keyword evidence="4" id="KW-1185">Reference proteome</keyword>
<organism evidence="2 4">
    <name type="scientific">Hydrogenimonas cancrithermarum</name>
    <dbReference type="NCBI Taxonomy" id="2993563"/>
    <lineage>
        <taxon>Bacteria</taxon>
        <taxon>Pseudomonadati</taxon>
        <taxon>Campylobacterota</taxon>
        <taxon>Epsilonproteobacteria</taxon>
        <taxon>Campylobacterales</taxon>
        <taxon>Hydrogenimonadaceae</taxon>
        <taxon>Hydrogenimonas</taxon>
    </lineage>
</organism>
<evidence type="ECO:0000313" key="2">
    <source>
        <dbReference type="EMBL" id="BDY12819.1"/>
    </source>
</evidence>
<dbReference type="EMBL" id="AP027370">
    <property type="protein sequence ID" value="BDY12936.1"/>
    <property type="molecule type" value="Genomic_DNA"/>
</dbReference>
<dbReference type="Proteomes" id="UP001321445">
    <property type="component" value="Chromosome"/>
</dbReference>
<evidence type="ECO:0000313" key="3">
    <source>
        <dbReference type="EMBL" id="BDY12936.1"/>
    </source>
</evidence>
<accession>A0ABM8FKI4</accession>
<evidence type="ECO:0008006" key="5">
    <source>
        <dbReference type="Google" id="ProtNLM"/>
    </source>
</evidence>
<dbReference type="Pfam" id="PF02050">
    <property type="entry name" value="FliJ"/>
    <property type="match status" value="1"/>
</dbReference>
<evidence type="ECO:0000313" key="4">
    <source>
        <dbReference type="Proteomes" id="UP001321445"/>
    </source>
</evidence>
<protein>
    <recommendedName>
        <fullName evidence="5">Flagellar FliJ protein</fullName>
    </recommendedName>
</protein>